<evidence type="ECO:0000313" key="27">
    <source>
        <dbReference type="Proteomes" id="UP000078576"/>
    </source>
</evidence>
<dbReference type="CDD" id="cd09097">
    <property type="entry name" value="Deadenylase_CCR4"/>
    <property type="match status" value="1"/>
</dbReference>
<dbReference type="AlphaFoldDB" id="A0A194ULS0"/>
<keyword evidence="7" id="KW-0963">Cytoplasm</keyword>
<evidence type="ECO:0000256" key="12">
    <source>
        <dbReference type="ARBA" id="ARBA00022801"/>
    </source>
</evidence>
<evidence type="ECO:0000256" key="3">
    <source>
        <dbReference type="ARBA" id="ARBA00004123"/>
    </source>
</evidence>
<dbReference type="Gene3D" id="3.80.10.10">
    <property type="entry name" value="Ribonuclease Inhibitor"/>
    <property type="match status" value="1"/>
</dbReference>
<evidence type="ECO:0000256" key="5">
    <source>
        <dbReference type="ARBA" id="ARBA00010774"/>
    </source>
</evidence>
<evidence type="ECO:0000313" key="26">
    <source>
        <dbReference type="EMBL" id="KUI52609.1"/>
    </source>
</evidence>
<comment type="function">
    <text evidence="23">Acts as a catalytic component of the CCR4-NOT core complex, which in the nucleus seems to be a general transcription factor, and in the cytoplasm the major mRNA deadenylase involved in mRNA turnover. Ccr4 has 3'-5' RNase activity with a strong preference for polyadenylated substrates and also low exonuclease activity towards single-stranded DNA.</text>
</comment>
<dbReference type="InterPro" id="IPR003591">
    <property type="entry name" value="Leu-rich_rpt_typical-subtyp"/>
</dbReference>
<evidence type="ECO:0000256" key="9">
    <source>
        <dbReference type="ARBA" id="ARBA00022722"/>
    </source>
</evidence>
<keyword evidence="12" id="KW-0378">Hydrolase</keyword>
<feature type="compositionally biased region" description="Polar residues" evidence="24">
    <location>
        <begin position="57"/>
        <end position="76"/>
    </location>
</feature>
<dbReference type="EC" id="3.1.13.4" evidence="6"/>
<keyword evidence="13" id="KW-0269">Exonuclease</keyword>
<evidence type="ECO:0000256" key="2">
    <source>
        <dbReference type="ARBA" id="ARBA00001946"/>
    </source>
</evidence>
<dbReference type="Pfam" id="PF03372">
    <property type="entry name" value="Exo_endo_phos"/>
    <property type="match status" value="1"/>
</dbReference>
<keyword evidence="8" id="KW-0433">Leucine-rich repeat</keyword>
<evidence type="ECO:0000256" key="20">
    <source>
        <dbReference type="ARBA" id="ARBA00030493"/>
    </source>
</evidence>
<gene>
    <name evidence="26" type="ORF">VP1G_00295</name>
</gene>
<feature type="compositionally biased region" description="Polar residues" evidence="24">
    <location>
        <begin position="131"/>
        <end position="145"/>
    </location>
</feature>
<dbReference type="GO" id="GO:0004535">
    <property type="term" value="F:poly(A)-specific ribonuclease activity"/>
    <property type="evidence" value="ECO:0007669"/>
    <property type="project" value="UniProtKB-EC"/>
</dbReference>
<organism evidence="26 27">
    <name type="scientific">Cytospora mali</name>
    <name type="common">Apple Valsa canker fungus</name>
    <name type="synonym">Valsa mali</name>
    <dbReference type="NCBI Taxonomy" id="578113"/>
    <lineage>
        <taxon>Eukaryota</taxon>
        <taxon>Fungi</taxon>
        <taxon>Dikarya</taxon>
        <taxon>Ascomycota</taxon>
        <taxon>Pezizomycotina</taxon>
        <taxon>Sordariomycetes</taxon>
        <taxon>Sordariomycetidae</taxon>
        <taxon>Diaporthales</taxon>
        <taxon>Cytosporaceae</taxon>
        <taxon>Cytospora</taxon>
    </lineage>
</organism>
<dbReference type="GO" id="GO:0005634">
    <property type="term" value="C:nucleus"/>
    <property type="evidence" value="ECO:0007669"/>
    <property type="project" value="UniProtKB-SubCell"/>
</dbReference>
<dbReference type="SMART" id="SM00369">
    <property type="entry name" value="LRR_TYP"/>
    <property type="match status" value="3"/>
</dbReference>
<dbReference type="GO" id="GO:0046872">
    <property type="term" value="F:metal ion binding"/>
    <property type="evidence" value="ECO:0007669"/>
    <property type="project" value="UniProtKB-KW"/>
</dbReference>
<evidence type="ECO:0000256" key="6">
    <source>
        <dbReference type="ARBA" id="ARBA00012161"/>
    </source>
</evidence>
<comment type="similarity">
    <text evidence="5">Belongs to the CCR4/nocturin family.</text>
</comment>
<dbReference type="FunFam" id="3.60.10.10:FF:000037">
    <property type="entry name" value="Glucose-repressible alcohol dehydrogenase transcriptional effector"/>
    <property type="match status" value="1"/>
</dbReference>
<evidence type="ECO:0000256" key="4">
    <source>
        <dbReference type="ARBA" id="ARBA00004496"/>
    </source>
</evidence>
<keyword evidence="10" id="KW-0479">Metal-binding</keyword>
<evidence type="ECO:0000256" key="10">
    <source>
        <dbReference type="ARBA" id="ARBA00022723"/>
    </source>
</evidence>
<dbReference type="InterPro" id="IPR001611">
    <property type="entry name" value="Leu-rich_rpt"/>
</dbReference>
<evidence type="ECO:0000256" key="13">
    <source>
        <dbReference type="ARBA" id="ARBA00022839"/>
    </source>
</evidence>
<dbReference type="GO" id="GO:0000289">
    <property type="term" value="P:nuclear-transcribed mRNA poly(A) tail shortening"/>
    <property type="evidence" value="ECO:0007669"/>
    <property type="project" value="EnsemblFungi"/>
</dbReference>
<comment type="subcellular location">
    <subcellularLocation>
        <location evidence="4">Cytoplasm</location>
    </subcellularLocation>
    <subcellularLocation>
        <location evidence="3">Nucleus</location>
    </subcellularLocation>
</comment>
<dbReference type="GO" id="GO:0000932">
    <property type="term" value="C:P-body"/>
    <property type="evidence" value="ECO:0007669"/>
    <property type="project" value="EnsemblFungi"/>
</dbReference>
<keyword evidence="27" id="KW-1185">Reference proteome</keyword>
<keyword evidence="17" id="KW-0804">Transcription</keyword>
<evidence type="ECO:0000256" key="7">
    <source>
        <dbReference type="ARBA" id="ARBA00022490"/>
    </source>
</evidence>
<keyword evidence="15" id="KW-0694">RNA-binding</keyword>
<dbReference type="InterPro" id="IPR036691">
    <property type="entry name" value="Endo/exonu/phosph_ase_sf"/>
</dbReference>
<dbReference type="GO" id="GO:0003723">
    <property type="term" value="F:RNA binding"/>
    <property type="evidence" value="ECO:0007669"/>
    <property type="project" value="UniProtKB-KW"/>
</dbReference>
<dbReference type="Pfam" id="PF00560">
    <property type="entry name" value="LRR_1"/>
    <property type="match status" value="1"/>
</dbReference>
<evidence type="ECO:0000256" key="18">
    <source>
        <dbReference type="ARBA" id="ARBA00023242"/>
    </source>
</evidence>
<dbReference type="SUPFAM" id="SSF52075">
    <property type="entry name" value="Outer arm dynein light chain 1"/>
    <property type="match status" value="1"/>
</dbReference>
<evidence type="ECO:0000256" key="16">
    <source>
        <dbReference type="ARBA" id="ARBA00023015"/>
    </source>
</evidence>
<dbReference type="PROSITE" id="PS51450">
    <property type="entry name" value="LRR"/>
    <property type="match status" value="2"/>
</dbReference>
<dbReference type="InterPro" id="IPR025875">
    <property type="entry name" value="Leu-rich_rpt_4"/>
</dbReference>
<evidence type="ECO:0000256" key="11">
    <source>
        <dbReference type="ARBA" id="ARBA00022737"/>
    </source>
</evidence>
<feature type="region of interest" description="Disordered" evidence="24">
    <location>
        <begin position="200"/>
        <end position="229"/>
    </location>
</feature>
<feature type="region of interest" description="Disordered" evidence="24">
    <location>
        <begin position="38"/>
        <end position="156"/>
    </location>
</feature>
<feature type="compositionally biased region" description="Low complexity" evidence="24">
    <location>
        <begin position="117"/>
        <end position="130"/>
    </location>
</feature>
<keyword evidence="9" id="KW-0540">Nuclease</keyword>
<dbReference type="GO" id="GO:0030015">
    <property type="term" value="C:CCR4-NOT core complex"/>
    <property type="evidence" value="ECO:0007669"/>
    <property type="project" value="EnsemblFungi"/>
</dbReference>
<comment type="catalytic activity">
    <reaction evidence="1">
        <text>Exonucleolytic cleavage of poly(A) to 5'-AMP.</text>
        <dbReference type="EC" id="3.1.13.4"/>
    </reaction>
</comment>
<keyword evidence="11" id="KW-0677">Repeat</keyword>
<dbReference type="FunFam" id="3.80.10.10:FF:000447">
    <property type="entry name" value="Glucose-repressible alcohol dehydrogenase transcriptional effector"/>
    <property type="match status" value="1"/>
</dbReference>
<evidence type="ECO:0000256" key="17">
    <source>
        <dbReference type="ARBA" id="ARBA00023163"/>
    </source>
</evidence>
<dbReference type="Proteomes" id="UP000078576">
    <property type="component" value="Unassembled WGS sequence"/>
</dbReference>
<dbReference type="Gene3D" id="3.60.10.10">
    <property type="entry name" value="Endonuclease/exonuclease/phosphatase"/>
    <property type="match status" value="1"/>
</dbReference>
<dbReference type="STRING" id="694573.A0A194ULS0"/>
<protein>
    <recommendedName>
        <fullName evidence="19">CCR4-Not complex 3'-5'-exoribonuclease subunit Ccr4</fullName>
        <ecNumber evidence="6">3.1.13.4</ecNumber>
    </recommendedName>
    <alternativeName>
        <fullName evidence="20">Carbon catabolite repressor protein 4</fullName>
    </alternativeName>
    <alternativeName>
        <fullName evidence="21">Cytoplasmic deadenylase</fullName>
    </alternativeName>
    <alternativeName>
        <fullName evidence="22">Glucose-repressible alcohol dehydrogenase transcriptional effector</fullName>
    </alternativeName>
</protein>
<evidence type="ECO:0000259" key="25">
    <source>
        <dbReference type="Pfam" id="PF03372"/>
    </source>
</evidence>
<keyword evidence="18" id="KW-0539">Nucleus</keyword>
<dbReference type="EMBL" id="KN714666">
    <property type="protein sequence ID" value="KUI52609.1"/>
    <property type="molecule type" value="Genomic_DNA"/>
</dbReference>
<feature type="domain" description="Endonuclease/exonuclease/phosphatase" evidence="25">
    <location>
        <begin position="390"/>
        <end position="733"/>
    </location>
</feature>
<feature type="compositionally biased region" description="Basic and acidic residues" evidence="24">
    <location>
        <begin position="219"/>
        <end position="229"/>
    </location>
</feature>
<keyword evidence="14" id="KW-0460">Magnesium</keyword>
<dbReference type="OrthoDB" id="428734at2759"/>
<proteinExistence type="inferred from homology"/>
<comment type="cofactor">
    <cofactor evidence="2">
        <name>Mg(2+)</name>
        <dbReference type="ChEBI" id="CHEBI:18420"/>
    </cofactor>
</comment>
<evidence type="ECO:0000256" key="14">
    <source>
        <dbReference type="ARBA" id="ARBA00022842"/>
    </source>
</evidence>
<reference evidence="27" key="1">
    <citation type="submission" date="2014-12" db="EMBL/GenBank/DDBJ databases">
        <title>Genome Sequence of Valsa Canker Pathogens Uncovers a Specific Adaption of Colonization on Woody Bark.</title>
        <authorList>
            <person name="Yin Z."/>
            <person name="Liu H."/>
            <person name="Gao X."/>
            <person name="Li Z."/>
            <person name="Song N."/>
            <person name="Ke X."/>
            <person name="Dai Q."/>
            <person name="Wu Y."/>
            <person name="Sun Y."/>
            <person name="Xu J.-R."/>
            <person name="Kang Z.K."/>
            <person name="Wang L."/>
            <person name="Huang L."/>
        </authorList>
    </citation>
    <scope>NUCLEOTIDE SEQUENCE [LARGE SCALE GENOMIC DNA]</scope>
    <source>
        <strain evidence="27">SXYL134</strain>
    </source>
</reference>
<dbReference type="InterPro" id="IPR050410">
    <property type="entry name" value="CCR4/nocturin_mRNA_transcr"/>
</dbReference>
<evidence type="ECO:0000256" key="1">
    <source>
        <dbReference type="ARBA" id="ARBA00001663"/>
    </source>
</evidence>
<evidence type="ECO:0000256" key="19">
    <source>
        <dbReference type="ARBA" id="ARBA00023475"/>
    </source>
</evidence>
<dbReference type="SUPFAM" id="SSF56219">
    <property type="entry name" value="DNase I-like"/>
    <property type="match status" value="1"/>
</dbReference>
<dbReference type="PANTHER" id="PTHR12121">
    <property type="entry name" value="CARBON CATABOLITE REPRESSOR PROTEIN 4"/>
    <property type="match status" value="1"/>
</dbReference>
<evidence type="ECO:0000256" key="21">
    <source>
        <dbReference type="ARBA" id="ARBA00031469"/>
    </source>
</evidence>
<evidence type="ECO:0000256" key="8">
    <source>
        <dbReference type="ARBA" id="ARBA00022614"/>
    </source>
</evidence>
<name>A0A194ULS0_CYTMA</name>
<dbReference type="Pfam" id="PF12799">
    <property type="entry name" value="LRR_4"/>
    <property type="match status" value="1"/>
</dbReference>
<evidence type="ECO:0000256" key="22">
    <source>
        <dbReference type="ARBA" id="ARBA00033317"/>
    </source>
</evidence>
<accession>A0A194ULS0</accession>
<evidence type="ECO:0000256" key="23">
    <source>
        <dbReference type="ARBA" id="ARBA00045495"/>
    </source>
</evidence>
<dbReference type="InterPro" id="IPR032675">
    <property type="entry name" value="LRR_dom_sf"/>
</dbReference>
<evidence type="ECO:0000256" key="15">
    <source>
        <dbReference type="ARBA" id="ARBA00022884"/>
    </source>
</evidence>
<dbReference type="InterPro" id="IPR005135">
    <property type="entry name" value="Endo/exonuclease/phosphatase"/>
</dbReference>
<evidence type="ECO:0000256" key="24">
    <source>
        <dbReference type="SAM" id="MobiDB-lite"/>
    </source>
</evidence>
<keyword evidence="16" id="KW-0805">Transcription regulation</keyword>
<dbReference type="PANTHER" id="PTHR12121:SF100">
    <property type="entry name" value="POLY(A)-SPECIFIC RIBONUCLEASE"/>
    <property type="match status" value="1"/>
</dbReference>
<sequence>MADGYPYLHQQHLGNLIYIQPTPKNPLADQTLLNTLLSHVSPSPRPPSKSPDLGSHGRSSQGMYNSGHQQGPTSRLNGGPSAASRGMPMLYNHPSNPTHQYSHAPHHQGIQPDHSGHAGSMGHASGYSSGVIPNSSPYSTNNIPNGHSGATRGGQAQQINEEWGLQLRLHKDAERANSTMVEQHQGHYFARLKAAENRGIGPSLTATSTTNAGDGEDEQGVRRPHMVEKTDERQDWFNLDLSGQGMRNLASPLFHYIFLKELYLASNKLSHIPAEFGQLRSLTLLDLSHNQITDIPPEMGMCTSLKQLFLFDNQIRTLPYELGSLFNLEALGIEGNPLDQDMKQELMDKGTKSLIGLLREQAPVPLPPNPRAVVPVNADSPPSLERVKIMTWNILCEKYSTTQMYGYTPTGALSWEYRKDAILQEIRERDADIVCLQEVSVDAMQDVFHPQLAANGYKGVQFSRSKAKIMGVKEANAVDGCAVFYKARKYILLDKQIIDFATIAINRPDMKSHHDIFNRVMPKDNIGMICFFESRETGARMIVANAHLAWEPELADVKLIQTAILMENVTKQAEKYSRWPPCRDKKFIQLAPEDDEEQEPVPEAAPSQEYRNNTDIPLFVCGDYNSTCDSSVYELLSKGRVSPDHPDFGGRQYGSFTRDGIEHPFNLRSSYSPLNNTPDEMPFTNYVPTFDGVIDYIWYSSNSLEVVSLLGPPDREYLKRVPGFPTYHFPSDHIHIMAEVAIKARKDKKVLADSEFSSR</sequence>